<dbReference type="EMBL" id="CAXAMM010000190">
    <property type="protein sequence ID" value="CAK8986385.1"/>
    <property type="molecule type" value="Genomic_DNA"/>
</dbReference>
<comment type="caution">
    <text evidence="2">The sequence shown here is derived from an EMBL/GenBank/DDBJ whole genome shotgun (WGS) entry which is preliminary data.</text>
</comment>
<accession>A0ABP0H8L6</accession>
<gene>
    <name evidence="2" type="ORF">SCF082_LOCUS523</name>
</gene>
<proteinExistence type="predicted"/>
<feature type="compositionally biased region" description="Low complexity" evidence="1">
    <location>
        <begin position="338"/>
        <end position="347"/>
    </location>
</feature>
<sequence length="438" mass="47237">MANVVGTEATGNVGENPVMPWVAAPAVPAVPAAVEEVPPAPVIQENRTITEFLFKEEDLTMIELSKFRDIKAEAARWRQAASSVTDSLLDIEALARELQPKAKDEDLSPTEAKVGPERELSGKSLVDMRAFIKLTRFRIEQLRAGSRLFAYGYFEKYTLLSTGPDTPSFFDHLRAKADDELLEVVKWSLLKFADRSETSARLREYLGSVTEHNATANQQSLQAVNAFQEMSSGVTGLAASIRVEQEAANHHTGASMKLLREASWHISGQGHNQTKTSVKELLISSVRLQEKAEKHLGEHTNILKEILESSKRQETWLEKVSKARPEIKASPMTNPGLAKPGAVAGSVPPAPGGMAGSVPTAAGSGSGSHPLGPPFGTGPAYSPGSFGTPMTPSSMPTIPGSSAPAYGSPTAPATVEQMWKRQRMPDGSYQWTEVTPEV</sequence>
<dbReference type="Proteomes" id="UP001642464">
    <property type="component" value="Unassembled WGS sequence"/>
</dbReference>
<evidence type="ECO:0000256" key="1">
    <source>
        <dbReference type="SAM" id="MobiDB-lite"/>
    </source>
</evidence>
<evidence type="ECO:0000313" key="2">
    <source>
        <dbReference type="EMBL" id="CAK8986385.1"/>
    </source>
</evidence>
<evidence type="ECO:0000313" key="3">
    <source>
        <dbReference type="Proteomes" id="UP001642464"/>
    </source>
</evidence>
<feature type="compositionally biased region" description="Low complexity" evidence="1">
    <location>
        <begin position="387"/>
        <end position="402"/>
    </location>
</feature>
<name>A0ABP0H8L6_9DINO</name>
<feature type="region of interest" description="Disordered" evidence="1">
    <location>
        <begin position="328"/>
        <end position="412"/>
    </location>
</feature>
<keyword evidence="3" id="KW-1185">Reference proteome</keyword>
<reference evidence="2 3" key="1">
    <citation type="submission" date="2024-02" db="EMBL/GenBank/DDBJ databases">
        <authorList>
            <person name="Chen Y."/>
            <person name="Shah S."/>
            <person name="Dougan E. K."/>
            <person name="Thang M."/>
            <person name="Chan C."/>
        </authorList>
    </citation>
    <scope>NUCLEOTIDE SEQUENCE [LARGE SCALE GENOMIC DNA]</scope>
</reference>
<protein>
    <submittedName>
        <fullName evidence="2">Uncharacterized protein</fullName>
    </submittedName>
</protein>
<organism evidence="2 3">
    <name type="scientific">Durusdinium trenchii</name>
    <dbReference type="NCBI Taxonomy" id="1381693"/>
    <lineage>
        <taxon>Eukaryota</taxon>
        <taxon>Sar</taxon>
        <taxon>Alveolata</taxon>
        <taxon>Dinophyceae</taxon>
        <taxon>Suessiales</taxon>
        <taxon>Symbiodiniaceae</taxon>
        <taxon>Durusdinium</taxon>
    </lineage>
</organism>